<keyword evidence="3" id="KW-0217">Developmental protein</keyword>
<accession>A0AA41V844</accession>
<reference evidence="7" key="1">
    <citation type="submission" date="2022-03" db="EMBL/GenBank/DDBJ databases">
        <title>A functionally conserved STORR gene fusion in Papaver species that diverged 16.8 million years ago.</title>
        <authorList>
            <person name="Catania T."/>
        </authorList>
    </citation>
    <scope>NUCLEOTIDE SEQUENCE</scope>
    <source>
        <strain evidence="7">S-191538</strain>
    </source>
</reference>
<dbReference type="PANTHER" id="PTHR31301">
    <property type="entry name" value="LOB DOMAIN-CONTAINING PROTEIN 4-RELATED"/>
    <property type="match status" value="1"/>
</dbReference>
<evidence type="ECO:0000256" key="4">
    <source>
        <dbReference type="ARBA" id="ARBA00023242"/>
    </source>
</evidence>
<evidence type="ECO:0000256" key="5">
    <source>
        <dbReference type="SAM" id="MobiDB-lite"/>
    </source>
</evidence>
<evidence type="ECO:0000256" key="2">
    <source>
        <dbReference type="ARBA" id="ARBA00005474"/>
    </source>
</evidence>
<keyword evidence="8" id="KW-1185">Reference proteome</keyword>
<dbReference type="Proteomes" id="UP001177140">
    <property type="component" value="Unassembled WGS sequence"/>
</dbReference>
<dbReference type="PANTHER" id="PTHR31301:SF83">
    <property type="entry name" value="PROTEIN ASYMMETRIC LEAVES 2"/>
    <property type="match status" value="1"/>
</dbReference>
<name>A0AA41V844_PAPNU</name>
<proteinExistence type="inferred from homology"/>
<keyword evidence="4" id="KW-0539">Nucleus</keyword>
<dbReference type="InterPro" id="IPR004883">
    <property type="entry name" value="LOB"/>
</dbReference>
<evidence type="ECO:0000313" key="7">
    <source>
        <dbReference type="EMBL" id="MCL7034311.1"/>
    </source>
</evidence>
<dbReference type="EMBL" id="JAJJMA010144200">
    <property type="protein sequence ID" value="MCL7034311.1"/>
    <property type="molecule type" value="Genomic_DNA"/>
</dbReference>
<organism evidence="7 8">
    <name type="scientific">Papaver nudicaule</name>
    <name type="common">Iceland poppy</name>
    <dbReference type="NCBI Taxonomy" id="74823"/>
    <lineage>
        <taxon>Eukaryota</taxon>
        <taxon>Viridiplantae</taxon>
        <taxon>Streptophyta</taxon>
        <taxon>Embryophyta</taxon>
        <taxon>Tracheophyta</taxon>
        <taxon>Spermatophyta</taxon>
        <taxon>Magnoliopsida</taxon>
        <taxon>Ranunculales</taxon>
        <taxon>Papaveraceae</taxon>
        <taxon>Papaveroideae</taxon>
        <taxon>Papaver</taxon>
    </lineage>
</organism>
<evidence type="ECO:0000259" key="6">
    <source>
        <dbReference type="PROSITE" id="PS50891"/>
    </source>
</evidence>
<comment type="subcellular location">
    <subcellularLocation>
        <location evidence="1">Nucleus</location>
    </subcellularLocation>
</comment>
<comment type="caution">
    <text evidence="7">The sequence shown here is derived from an EMBL/GenBank/DDBJ whole genome shotgun (WGS) entry which is preliminary data.</text>
</comment>
<evidence type="ECO:0000256" key="3">
    <source>
        <dbReference type="ARBA" id="ARBA00022473"/>
    </source>
</evidence>
<sequence>MEKIQIPCVACKSRKIKCSTECPLAPIFTPDRSEDFEAVARVFSAHKFIKLIKEAEPHQQVLAADSLVKEAKARIADPVCGLTGTMYKLSCQLEDLRSELVLTKQENEVHYKQVGTSSSALGASRLLQQLDRLGTNPLLPMPSNERSCGACRYKRQKCLPQCPFAPFFPPNKKEDFQNIVKVYGGANFMKLVNLAEPHKHLAADSMIFEANARISDPVNGLAGIVDTLSQQLDDLTSELSAVRFHAKRTIVQEQKSRKKLHSRSTSAMEASSPAPVTLPFDTVS</sequence>
<evidence type="ECO:0000256" key="1">
    <source>
        <dbReference type="ARBA" id="ARBA00004123"/>
    </source>
</evidence>
<dbReference type="Pfam" id="PF03195">
    <property type="entry name" value="LOB"/>
    <property type="match status" value="2"/>
</dbReference>
<comment type="similarity">
    <text evidence="2">Belongs to the LOB domain-containing protein family.</text>
</comment>
<feature type="region of interest" description="Disordered" evidence="5">
    <location>
        <begin position="253"/>
        <end position="284"/>
    </location>
</feature>
<dbReference type="GO" id="GO:0005634">
    <property type="term" value="C:nucleus"/>
    <property type="evidence" value="ECO:0007669"/>
    <property type="project" value="UniProtKB-SubCell"/>
</dbReference>
<feature type="domain" description="LOB" evidence="6">
    <location>
        <begin position="6"/>
        <end position="107"/>
    </location>
</feature>
<evidence type="ECO:0000313" key="8">
    <source>
        <dbReference type="Proteomes" id="UP001177140"/>
    </source>
</evidence>
<dbReference type="AlphaFoldDB" id="A0AA41V844"/>
<protein>
    <recommendedName>
        <fullName evidence="6">LOB domain-containing protein</fullName>
    </recommendedName>
</protein>
<gene>
    <name evidence="7" type="ORF">MKW94_014683</name>
</gene>
<dbReference type="PROSITE" id="PS50891">
    <property type="entry name" value="LOB"/>
    <property type="match status" value="2"/>
</dbReference>
<feature type="domain" description="LOB" evidence="6">
    <location>
        <begin position="146"/>
        <end position="246"/>
    </location>
</feature>